<dbReference type="RefSeq" id="WP_193382562.1">
    <property type="nucleotide sequence ID" value="NZ_JABXWF010000011.1"/>
</dbReference>
<sequence length="206" mass="21298">MTFTPITAGTRDWDVPLNAALQDLQDQIESYALFRPADHNLLTWTMDPALTQGGTILTAGVLYLSRIKLPEDSTVTNLITSVTTGGATLTAGQNFGALYTSTGTRIAITADQSASWTGAGAKTMALASGPYALTAGTYYAALLANGTTPPQFLRGHGVSTSTLNIGVTAAAGGRSLTSGTSQTTPPASVTLSSASLDFKAWWFALS</sequence>
<evidence type="ECO:0000313" key="1">
    <source>
        <dbReference type="EMBL" id="MDX3039474.1"/>
    </source>
</evidence>
<dbReference type="EMBL" id="JARAWJ010000014">
    <property type="protein sequence ID" value="MDX3039474.1"/>
    <property type="molecule type" value="Genomic_DNA"/>
</dbReference>
<evidence type="ECO:0000313" key="2">
    <source>
        <dbReference type="Proteomes" id="UP001282474"/>
    </source>
</evidence>
<organism evidence="1 2">
    <name type="scientific">Streptomyces caniscabiei</name>
    <dbReference type="NCBI Taxonomy" id="2746961"/>
    <lineage>
        <taxon>Bacteria</taxon>
        <taxon>Bacillati</taxon>
        <taxon>Actinomycetota</taxon>
        <taxon>Actinomycetes</taxon>
        <taxon>Kitasatosporales</taxon>
        <taxon>Streptomycetaceae</taxon>
        <taxon>Streptomyces</taxon>
    </lineage>
</organism>
<protein>
    <recommendedName>
        <fullName evidence="3">Minor tail protein</fullName>
    </recommendedName>
</protein>
<keyword evidence="2" id="KW-1185">Reference proteome</keyword>
<gene>
    <name evidence="1" type="ORF">PV383_20150</name>
</gene>
<dbReference type="Proteomes" id="UP001282474">
    <property type="component" value="Unassembled WGS sequence"/>
</dbReference>
<name>A0ABU4MPV0_9ACTN</name>
<proteinExistence type="predicted"/>
<comment type="caution">
    <text evidence="1">The sequence shown here is derived from an EMBL/GenBank/DDBJ whole genome shotgun (WGS) entry which is preliminary data.</text>
</comment>
<accession>A0ABU4MPV0</accession>
<evidence type="ECO:0008006" key="3">
    <source>
        <dbReference type="Google" id="ProtNLM"/>
    </source>
</evidence>
<reference evidence="1 2" key="1">
    <citation type="journal article" date="2023" name="Microb. Genom.">
        <title>Mesoterricola silvestris gen. nov., sp. nov., Mesoterricola sediminis sp. nov., Geothrix oryzae sp. nov., Geothrix edaphica sp. nov., Geothrix rubra sp. nov., and Geothrix limicola sp. nov., six novel members of Acidobacteriota isolated from soils.</title>
        <authorList>
            <person name="Weisberg A.J."/>
            <person name="Pearce E."/>
            <person name="Kramer C.G."/>
            <person name="Chang J.H."/>
            <person name="Clarke C.R."/>
        </authorList>
    </citation>
    <scope>NUCLEOTIDE SEQUENCE [LARGE SCALE GENOMIC DNA]</scope>
    <source>
        <strain evidence="1 2">NE20-4-1</strain>
    </source>
</reference>